<keyword evidence="3" id="KW-0175">Coiled coil</keyword>
<feature type="compositionally biased region" description="Polar residues" evidence="4">
    <location>
        <begin position="795"/>
        <end position="809"/>
    </location>
</feature>
<name>A0A6L2NTD4_TANCI</name>
<dbReference type="Gene3D" id="3.30.420.10">
    <property type="entry name" value="Ribonuclease H-like superfamily/Ribonuclease H"/>
    <property type="match status" value="1"/>
</dbReference>
<protein>
    <recommendedName>
        <fullName evidence="5">Integrase catalytic domain-containing protein</fullName>
    </recommendedName>
</protein>
<feature type="region of interest" description="Disordered" evidence="4">
    <location>
        <begin position="713"/>
        <end position="739"/>
    </location>
</feature>
<dbReference type="PROSITE" id="PS50994">
    <property type="entry name" value="INTEGRASE"/>
    <property type="match status" value="1"/>
</dbReference>
<dbReference type="InterPro" id="IPR012337">
    <property type="entry name" value="RNaseH-like_sf"/>
</dbReference>
<gene>
    <name evidence="6" type="ORF">Tci_059843</name>
</gene>
<feature type="region of interest" description="Disordered" evidence="4">
    <location>
        <begin position="278"/>
        <end position="316"/>
    </location>
</feature>
<feature type="compositionally biased region" description="Acidic residues" evidence="4">
    <location>
        <begin position="1422"/>
        <end position="1431"/>
    </location>
</feature>
<dbReference type="Pfam" id="PF07727">
    <property type="entry name" value="RVT_2"/>
    <property type="match status" value="1"/>
</dbReference>
<keyword evidence="1" id="KW-0479">Metal-binding</keyword>
<evidence type="ECO:0000256" key="3">
    <source>
        <dbReference type="SAM" id="Coils"/>
    </source>
</evidence>
<feature type="compositionally biased region" description="Pro residues" evidence="4">
    <location>
        <begin position="283"/>
        <end position="296"/>
    </location>
</feature>
<dbReference type="InterPro" id="IPR039537">
    <property type="entry name" value="Retrotran_Ty1/copia-like"/>
</dbReference>
<feature type="compositionally biased region" description="Basic and acidic residues" evidence="4">
    <location>
        <begin position="1412"/>
        <end position="1421"/>
    </location>
</feature>
<feature type="compositionally biased region" description="Pro residues" evidence="4">
    <location>
        <begin position="1455"/>
        <end position="1466"/>
    </location>
</feature>
<reference evidence="6" key="1">
    <citation type="journal article" date="2019" name="Sci. Rep.">
        <title>Draft genome of Tanacetum cinerariifolium, the natural source of mosquito coil.</title>
        <authorList>
            <person name="Yamashiro T."/>
            <person name="Shiraishi A."/>
            <person name="Satake H."/>
            <person name="Nakayama K."/>
        </authorList>
    </citation>
    <scope>NUCLEOTIDE SEQUENCE</scope>
</reference>
<evidence type="ECO:0000256" key="1">
    <source>
        <dbReference type="ARBA" id="ARBA00022723"/>
    </source>
</evidence>
<evidence type="ECO:0000313" key="6">
    <source>
        <dbReference type="EMBL" id="GEU87865.1"/>
    </source>
</evidence>
<feature type="region of interest" description="Disordered" evidence="4">
    <location>
        <begin position="969"/>
        <end position="997"/>
    </location>
</feature>
<evidence type="ECO:0000259" key="5">
    <source>
        <dbReference type="PROSITE" id="PS50994"/>
    </source>
</evidence>
<organism evidence="6">
    <name type="scientific">Tanacetum cinerariifolium</name>
    <name type="common">Dalmatian daisy</name>
    <name type="synonym">Chrysanthemum cinerariifolium</name>
    <dbReference type="NCBI Taxonomy" id="118510"/>
    <lineage>
        <taxon>Eukaryota</taxon>
        <taxon>Viridiplantae</taxon>
        <taxon>Streptophyta</taxon>
        <taxon>Embryophyta</taxon>
        <taxon>Tracheophyta</taxon>
        <taxon>Spermatophyta</taxon>
        <taxon>Magnoliopsida</taxon>
        <taxon>eudicotyledons</taxon>
        <taxon>Gunneridae</taxon>
        <taxon>Pentapetalae</taxon>
        <taxon>asterids</taxon>
        <taxon>campanulids</taxon>
        <taxon>Asterales</taxon>
        <taxon>Asteraceae</taxon>
        <taxon>Asteroideae</taxon>
        <taxon>Anthemideae</taxon>
        <taxon>Anthemidinae</taxon>
        <taxon>Tanacetum</taxon>
    </lineage>
</organism>
<sequence length="2191" mass="246496">MVAYLSKFDASEGFNQIIDFLNGSFLKYALTVNPNIYVSCIKQFWTTVAIKHVNDVTRLQALVNRKKVVLTEATIREALCLDDAEGVDYLSNEEIFVELARMGYEKPSTKLTFYKAFFSSQWKFLIHTMLQCISAKRTSWKEFCSSMASAVICLSSDRKFNFSKYIFDSLVRNVNSTTKFYMYPHFLQLIIRKQVGDLSTHTTKYTSPTLTQKVFANMRRVGKWFSGVETPLFEGMLVEQHGDEEGDADEHVEEVNTGDAAERDDSAAHREVLTVAEEHSIPSPTPPTPPPQPPQDIPSTSQVQQIPPQSPQRNTVRVLKLRRLQKVGTSQRVETSDNTVMDDESNQGRMIAQMDQDDAIVLEDDKEEDKDVADAVKDVKKAKVDESAQDQERQAESQAEIYKIDMDHANKVFVGVSIDDVAQPVTVLTAKQKLARKNELKARGTLIMALPDKHQLKFNSHKDAKTLMEAIEKHFGGNTKTKKKLVSQLEIHGVSLSQKDVNLKFLRSLPSEWKTHTLIWRNKANLEEHSLDDLFNSLKIYENEVRHSSSLSNPTQNLAFVSSSNTDSTTDSVSAATSVSAVCAKLPVSSHPNIDSLSNIDVDDLEEMDLRWQMSYQAEEEPANFALMAIPSSSSFDNDLQSCSTACSKAYKQLHSEYDSQTVEFRKSRLDVLSYQAALESVESRLVVSPAKPAQAMSHITESMAPIIEDWVSDSEDESEPNDLQSTKPTPRNSAHRGCNKQYASFTKKYPQKHKVPAAVLPKSKPIFVTAVRQVSDVVPKIMKSRPRPAHPLNRKSNPSIRRTPQQNGIAERKNRTLIEAARTMLADSLLPIPFWAKAVNTACYVHNRVLVTKPHNKTPYELLHGKVDEGFLVGYSVISKACRVFNSRTRIIQETLHVNFLESKPNVAGTGPTWLFDIDSLIKTMNYQPVTAGNQTDPSVGFQDTFDVDKSGKEANLQYVLFPVWSTGSSNPQNKEGDTAFDEKEHDAEKHESAVNLSPSCHALLGEQDDMTKKKSKGKTPVESFTKNRDLNADFEDYSKDSSNDVNAACHIVPTAGQNYSNITNPISAAGPSNTNTILTHRKYSLKDASQPLEMLERDDIAYYDNENVGVEVDFNNLETSITKVLILVDLPHGKRAIDQTVSGKDSSNSLLADNLPKIVWYSTRHVTLNEELASPKANGSCTNPISVAGPLNSNSSLTHGQSSLRDTYQPPDMVERDDIVYSDHENVYINKKDKRGIVVRNKIRLVAQGHTQEEGIDYEEVFASVARIEAIRLFLAYASFMGFMVYQMNVKSAFLYETIEEEVYVCQPPGFEDPDHPDKVYKVVKALYGLHQALRAWYETLATYLLENSFHRGQIDQTLFIKKQKGDILLVQIYVNQKEDGIFINQDKYVSEILKKFGLTEGKSASTPIDTEKPLMKDPDGEDGNEEEQGNANTTAEEPKTTVPEDASNDQPIPSPTPLTPPLQQPQDEALDACAALARRVEHMEQDKVAQDLEIIKLKTKKVDTSDDTLMEDVSNQGRGRHADIYHIDMDHAAKVLSMKEDCSEVHEAVEVVTTAKLITEVVDAVSETVSAAAVIPSAIPETISAATAIPTVIAPPVKGAAPVKVAAPVKAAVPSTRRKRGVVIWDLKRESSTKTPTEIPFKDKGKGILVEEPKPMKKKQQVELDEAYARKLQEEFNQDIDWEAAINHVKQKAKEEPFIQRYQVMKKRPQTKAQARQNMMMYLKNIVGFTLDYFKGMSYDDIRPIFVAKFNANMVFLRKSKEHIEEEESRAIAIINKTPAQKVAKRRKLIEEAKEAESIKQHLQIVPDEDDDVFTEATPLARKVPIVDYQEDKTEPAEVQEVVDVVTTTKLITEVVTAASETVTTASANITTVEAQVPGATTATLTAAPVRVAAAPSRKRKGVVIRVPEEESTTSTIIPAETKSKDKGKGILVKEPKLLKKKQQIKQDEQYARELHAELNKDIDWDEAIDHVKRKAKEDPALDYFKGMSYDDIRLFFEAKFNSNMAFLLKTKEQIKEDENRALQKINKTLAERAAKRRKLDEEVEDLKRHLQMVPNEDDDVYTEATPLARKERFSTAKPKNFSDDFLLTTLRAMFEKPEAHAQIWKNQRSVHGQAKVKSWKLLESCGVQIITFTTTQLILLMERRYPLSRFTLDLMLNVVRLQVEEESEVSLELLRFTRQHHQESQLE</sequence>
<feature type="compositionally biased region" description="Acidic residues" evidence="4">
    <location>
        <begin position="242"/>
        <end position="252"/>
    </location>
</feature>
<feature type="compositionally biased region" description="Polar residues" evidence="4">
    <location>
        <begin position="722"/>
        <end position="733"/>
    </location>
</feature>
<dbReference type="InterPro" id="IPR013103">
    <property type="entry name" value="RVT_2"/>
</dbReference>
<evidence type="ECO:0000256" key="4">
    <source>
        <dbReference type="SAM" id="MobiDB-lite"/>
    </source>
</evidence>
<dbReference type="InterPro" id="IPR036397">
    <property type="entry name" value="RNaseH_sf"/>
</dbReference>
<feature type="region of interest" description="Disordered" evidence="4">
    <location>
        <begin position="1405"/>
        <end position="1467"/>
    </location>
</feature>
<dbReference type="GO" id="GO:0016787">
    <property type="term" value="F:hydrolase activity"/>
    <property type="evidence" value="ECO:0007669"/>
    <property type="project" value="UniProtKB-KW"/>
</dbReference>
<feature type="region of interest" description="Disordered" evidence="4">
    <location>
        <begin position="783"/>
        <end position="813"/>
    </location>
</feature>
<feature type="coiled-coil region" evidence="3">
    <location>
        <begin position="2012"/>
        <end position="2053"/>
    </location>
</feature>
<feature type="region of interest" description="Disordered" evidence="4">
    <location>
        <begin position="242"/>
        <end position="266"/>
    </location>
</feature>
<dbReference type="GO" id="GO:0046872">
    <property type="term" value="F:metal ion binding"/>
    <property type="evidence" value="ECO:0007669"/>
    <property type="project" value="UniProtKB-KW"/>
</dbReference>
<proteinExistence type="predicted"/>
<dbReference type="PANTHER" id="PTHR42648">
    <property type="entry name" value="TRANSPOSASE, PUTATIVE-RELATED"/>
    <property type="match status" value="1"/>
</dbReference>
<dbReference type="InterPro" id="IPR001584">
    <property type="entry name" value="Integrase_cat-core"/>
</dbReference>
<feature type="domain" description="Integrase catalytic" evidence="5">
    <location>
        <begin position="800"/>
        <end position="868"/>
    </location>
</feature>
<feature type="compositionally biased region" description="Low complexity" evidence="4">
    <location>
        <begin position="297"/>
        <end position="307"/>
    </location>
</feature>
<dbReference type="SUPFAM" id="SSF53098">
    <property type="entry name" value="Ribonuclease H-like"/>
    <property type="match status" value="1"/>
</dbReference>
<dbReference type="GO" id="GO:0003676">
    <property type="term" value="F:nucleic acid binding"/>
    <property type="evidence" value="ECO:0007669"/>
    <property type="project" value="InterPro"/>
</dbReference>
<comment type="caution">
    <text evidence="6">The sequence shown here is derived from an EMBL/GenBank/DDBJ whole genome shotgun (WGS) entry which is preliminary data.</text>
</comment>
<dbReference type="EMBL" id="BKCJ010009627">
    <property type="protein sequence ID" value="GEU87865.1"/>
    <property type="molecule type" value="Genomic_DNA"/>
</dbReference>
<dbReference type="PANTHER" id="PTHR42648:SF32">
    <property type="entry name" value="RIBONUCLEASE H-LIKE DOMAIN, GAG-PRE-INTEGRASE DOMAIN PROTEIN-RELATED"/>
    <property type="match status" value="1"/>
</dbReference>
<dbReference type="GO" id="GO:0015074">
    <property type="term" value="P:DNA integration"/>
    <property type="evidence" value="ECO:0007669"/>
    <property type="project" value="InterPro"/>
</dbReference>
<keyword evidence="2" id="KW-0378">Hydrolase</keyword>
<accession>A0A6L2NTD4</accession>
<feature type="compositionally biased region" description="Basic and acidic residues" evidence="4">
    <location>
        <begin position="976"/>
        <end position="994"/>
    </location>
</feature>
<evidence type="ECO:0000256" key="2">
    <source>
        <dbReference type="ARBA" id="ARBA00022801"/>
    </source>
</evidence>